<dbReference type="AlphaFoldDB" id="A0A2C9W3L9"/>
<feature type="transmembrane region" description="Helical" evidence="1">
    <location>
        <begin position="46"/>
        <end position="65"/>
    </location>
</feature>
<keyword evidence="1" id="KW-0472">Membrane</keyword>
<dbReference type="EMBL" id="CM004390">
    <property type="protein sequence ID" value="OAY53072.1"/>
    <property type="molecule type" value="Genomic_DNA"/>
</dbReference>
<accession>A0A2C9W3L9</accession>
<sequence length="77" mass="9143">MLLHVEIINLFRGFCSFVRLDIWVIVAGAIVGNAFPHLCDMVEGKFFYFFFSGLELQWVVLFYWWDTFTDLERVIIS</sequence>
<evidence type="ECO:0000313" key="2">
    <source>
        <dbReference type="EMBL" id="OAY53072.1"/>
    </source>
</evidence>
<keyword evidence="1" id="KW-1133">Transmembrane helix</keyword>
<proteinExistence type="predicted"/>
<keyword evidence="1" id="KW-0812">Transmembrane</keyword>
<name>A0A2C9W3L9_MANES</name>
<protein>
    <submittedName>
        <fullName evidence="2">Uncharacterized protein</fullName>
    </submittedName>
</protein>
<gene>
    <name evidence="2" type="ORF">MANES_04G133500</name>
</gene>
<evidence type="ECO:0000256" key="1">
    <source>
        <dbReference type="SAM" id="Phobius"/>
    </source>
</evidence>
<organism evidence="2">
    <name type="scientific">Manihot esculenta</name>
    <name type="common">Cassava</name>
    <name type="synonym">Jatropha manihot</name>
    <dbReference type="NCBI Taxonomy" id="3983"/>
    <lineage>
        <taxon>Eukaryota</taxon>
        <taxon>Viridiplantae</taxon>
        <taxon>Streptophyta</taxon>
        <taxon>Embryophyta</taxon>
        <taxon>Tracheophyta</taxon>
        <taxon>Spermatophyta</taxon>
        <taxon>Magnoliopsida</taxon>
        <taxon>eudicotyledons</taxon>
        <taxon>Gunneridae</taxon>
        <taxon>Pentapetalae</taxon>
        <taxon>rosids</taxon>
        <taxon>fabids</taxon>
        <taxon>Malpighiales</taxon>
        <taxon>Euphorbiaceae</taxon>
        <taxon>Crotonoideae</taxon>
        <taxon>Manihoteae</taxon>
        <taxon>Manihot</taxon>
    </lineage>
</organism>
<reference evidence="2" key="1">
    <citation type="submission" date="2016-02" db="EMBL/GenBank/DDBJ databases">
        <title>WGS assembly of Manihot esculenta.</title>
        <authorList>
            <person name="Bredeson J.V."/>
            <person name="Prochnik S.E."/>
            <person name="Lyons J.B."/>
            <person name="Schmutz J."/>
            <person name="Grimwood J."/>
            <person name="Vrebalov J."/>
            <person name="Bart R.S."/>
            <person name="Amuge T."/>
            <person name="Ferguson M.E."/>
            <person name="Green R."/>
            <person name="Putnam N."/>
            <person name="Stites J."/>
            <person name="Rounsley S."/>
            <person name="Rokhsar D.S."/>
        </authorList>
    </citation>
    <scope>NUCLEOTIDE SEQUENCE [LARGE SCALE GENOMIC DNA]</scope>
    <source>
        <tissue evidence="2">Leaf</tissue>
    </source>
</reference>
<feature type="transmembrane region" description="Helical" evidence="1">
    <location>
        <begin position="20"/>
        <end position="39"/>
    </location>
</feature>